<keyword evidence="1" id="KW-0812">Transmembrane</keyword>
<keyword evidence="1" id="KW-1133">Transmembrane helix</keyword>
<organism evidence="2 3">
    <name type="scientific">Plectus sambesii</name>
    <dbReference type="NCBI Taxonomy" id="2011161"/>
    <lineage>
        <taxon>Eukaryota</taxon>
        <taxon>Metazoa</taxon>
        <taxon>Ecdysozoa</taxon>
        <taxon>Nematoda</taxon>
        <taxon>Chromadorea</taxon>
        <taxon>Plectida</taxon>
        <taxon>Plectina</taxon>
        <taxon>Plectoidea</taxon>
        <taxon>Plectidae</taxon>
        <taxon>Plectus</taxon>
    </lineage>
</organism>
<protein>
    <submittedName>
        <fullName evidence="3">Cytochrome c oxidase assembly factor 3</fullName>
    </submittedName>
</protein>
<keyword evidence="1" id="KW-0472">Membrane</keyword>
<feature type="transmembrane region" description="Helical" evidence="1">
    <location>
        <begin position="43"/>
        <end position="64"/>
    </location>
</feature>
<dbReference type="WBParaSite" id="PSAMB.scaffold2size251193.g739.t1">
    <property type="protein sequence ID" value="PSAMB.scaffold2size251193.g739.t1"/>
    <property type="gene ID" value="PSAMB.scaffold2size251193.g739"/>
</dbReference>
<evidence type="ECO:0000313" key="3">
    <source>
        <dbReference type="WBParaSite" id="PSAMB.scaffold2size251193.g739.t1"/>
    </source>
</evidence>
<evidence type="ECO:0000256" key="1">
    <source>
        <dbReference type="SAM" id="Phobius"/>
    </source>
</evidence>
<evidence type="ECO:0000313" key="2">
    <source>
        <dbReference type="Proteomes" id="UP000887566"/>
    </source>
</evidence>
<accession>A0A914W238</accession>
<reference evidence="3" key="1">
    <citation type="submission" date="2022-11" db="UniProtKB">
        <authorList>
            <consortium name="WormBaseParasite"/>
        </authorList>
    </citation>
    <scope>IDENTIFICATION</scope>
</reference>
<keyword evidence="2" id="KW-1185">Reference proteome</keyword>
<proteinExistence type="predicted"/>
<dbReference type="AlphaFoldDB" id="A0A914W238"/>
<dbReference type="Proteomes" id="UP000887566">
    <property type="component" value="Unplaced"/>
</dbReference>
<name>A0A914W238_9BILA</name>
<sequence length="103" mass="11634">MTSKGNSTADQHIEKSSSLNELHVGQLAKFRRQAPDLRVHGRVLLMFAGAAVVGYGVYSIASFFKQLPSGAEQRVHDDMAQYFLHKEVQAKLKQQQQQQQQHK</sequence>